<dbReference type="Gene3D" id="1.25.10.10">
    <property type="entry name" value="Leucine-rich Repeat Variant"/>
    <property type="match status" value="1"/>
</dbReference>
<feature type="domain" description="RNA polymerase II assembly factor Rtp1 C-terminal" evidence="2">
    <location>
        <begin position="1"/>
        <end position="47"/>
    </location>
</feature>
<evidence type="ECO:0000259" key="2">
    <source>
        <dbReference type="Pfam" id="PF10363"/>
    </source>
</evidence>
<evidence type="ECO:0000313" key="4">
    <source>
        <dbReference type="Proteomes" id="UP000784294"/>
    </source>
</evidence>
<dbReference type="InterPro" id="IPR039600">
    <property type="entry name" value="TANGO6/Rtp1"/>
</dbReference>
<reference evidence="3" key="1">
    <citation type="submission" date="2018-11" db="EMBL/GenBank/DDBJ databases">
        <authorList>
            <consortium name="Pathogen Informatics"/>
        </authorList>
    </citation>
    <scope>NUCLEOTIDE SEQUENCE</scope>
</reference>
<name>A0A448WC63_9PLAT</name>
<dbReference type="SUPFAM" id="SSF48371">
    <property type="entry name" value="ARM repeat"/>
    <property type="match status" value="1"/>
</dbReference>
<dbReference type="Proteomes" id="UP000784294">
    <property type="component" value="Unassembled WGS sequence"/>
</dbReference>
<keyword evidence="4" id="KW-1185">Reference proteome</keyword>
<dbReference type="AlphaFoldDB" id="A0A448WC63"/>
<organism evidence="3 4">
    <name type="scientific">Protopolystoma xenopodis</name>
    <dbReference type="NCBI Taxonomy" id="117903"/>
    <lineage>
        <taxon>Eukaryota</taxon>
        <taxon>Metazoa</taxon>
        <taxon>Spiralia</taxon>
        <taxon>Lophotrochozoa</taxon>
        <taxon>Platyhelminthes</taxon>
        <taxon>Monogenea</taxon>
        <taxon>Polyopisthocotylea</taxon>
        <taxon>Polystomatidea</taxon>
        <taxon>Polystomatidae</taxon>
        <taxon>Protopolystoma</taxon>
    </lineage>
</organism>
<dbReference type="Pfam" id="PF10363">
    <property type="entry name" value="RTP1_C1"/>
    <property type="match status" value="1"/>
</dbReference>
<dbReference type="PANTHER" id="PTHR20959">
    <property type="entry name" value="TRANSPORT AND GOLGI ORGANIZATION PROTEIN 6 FAMILY MEMBER"/>
    <property type="match status" value="1"/>
</dbReference>
<comment type="caution">
    <text evidence="3">The sequence shown here is derived from an EMBL/GenBank/DDBJ whole genome shotgun (WGS) entry which is preliminary data.</text>
</comment>
<dbReference type="OrthoDB" id="39591at2759"/>
<accession>A0A448WC63</accession>
<dbReference type="InterPro" id="IPR019451">
    <property type="entry name" value="Rtp1_C1"/>
</dbReference>
<evidence type="ECO:0000313" key="3">
    <source>
        <dbReference type="EMBL" id="VEL08202.1"/>
    </source>
</evidence>
<protein>
    <recommendedName>
        <fullName evidence="2">RNA polymerase II assembly factor Rtp1 C-terminal domain-containing protein</fullName>
    </recommendedName>
</protein>
<comment type="similarity">
    <text evidence="1">Belongs to the Tango6 family.</text>
</comment>
<proteinExistence type="inferred from homology"/>
<gene>
    <name evidence="3" type="ORF">PXEA_LOCUS1642</name>
</gene>
<dbReference type="InterPro" id="IPR016024">
    <property type="entry name" value="ARM-type_fold"/>
</dbReference>
<dbReference type="GO" id="GO:0009306">
    <property type="term" value="P:protein secretion"/>
    <property type="evidence" value="ECO:0007669"/>
    <property type="project" value="TreeGrafter"/>
</dbReference>
<dbReference type="PANTHER" id="PTHR20959:SF1">
    <property type="entry name" value="TRANSPORT AND GOLGI ORGANIZATION PROTEIN 6 HOMOLOG"/>
    <property type="match status" value="1"/>
</dbReference>
<sequence length="202" mass="22964">MGNVYTDRLLPTLLDRFNHPTSKARGSEYRLKLGEAIMRIIKQCGELAVKYRHPIISSFAIAARDPDFLVRAASLSNLSELCRLLQHGILPIIYEVFTLIEYHLTYDPEVRVRQSAANLARTLFTTGDGISSGLPKWLPPDLIRDIYRILSSRHQTERSEEVLEQIEAALGAIDQQTRHSVFPSDNRVNLVKKLFILNPPET</sequence>
<evidence type="ECO:0000256" key="1">
    <source>
        <dbReference type="ARBA" id="ARBA00005724"/>
    </source>
</evidence>
<dbReference type="EMBL" id="CAAALY010003389">
    <property type="protein sequence ID" value="VEL08202.1"/>
    <property type="molecule type" value="Genomic_DNA"/>
</dbReference>
<dbReference type="InterPro" id="IPR011989">
    <property type="entry name" value="ARM-like"/>
</dbReference>